<dbReference type="SMART" id="SM00346">
    <property type="entry name" value="HTH_ICLR"/>
    <property type="match status" value="1"/>
</dbReference>
<sequence length="268" mass="28775">MVKLNRSVERSMKILEVVSSNGVCSLVFLADQTGLPKATILRICATLVNQRWLTQSRSDSRYRIGSRFPRLSVYPDSIDALVEAGSAEIMELSKATGLGVDLAAAIGNGRVEIVDTTRHYGRHGIFPDCIGYRPSPFRSALGCAFLAALGPGELMEFSDKLSASLKGKDRDAAAQLPDKLKDIRARSFASREHGYWGRAVDYGGIPSAISVAIRASDQVVGALSLVWLAERRSVDDVAQAHLAQLSAAADAIGTQFAVNLDLGDLPQS</sequence>
<evidence type="ECO:0000256" key="1">
    <source>
        <dbReference type="ARBA" id="ARBA00023015"/>
    </source>
</evidence>
<dbReference type="PROSITE" id="PS51077">
    <property type="entry name" value="HTH_ICLR"/>
    <property type="match status" value="1"/>
</dbReference>
<name>F7ZLI2_ROSLO</name>
<dbReference type="RefSeq" id="WP_013960782.1">
    <property type="nucleotide sequence ID" value="NC_015730.1"/>
</dbReference>
<dbReference type="SUPFAM" id="SSF46785">
    <property type="entry name" value="Winged helix' DNA-binding domain"/>
    <property type="match status" value="1"/>
</dbReference>
<dbReference type="GO" id="GO:0003700">
    <property type="term" value="F:DNA-binding transcription factor activity"/>
    <property type="evidence" value="ECO:0007669"/>
    <property type="project" value="TreeGrafter"/>
</dbReference>
<keyword evidence="3" id="KW-0804">Transcription</keyword>
<dbReference type="eggNOG" id="COG1414">
    <property type="taxonomic scope" value="Bacteria"/>
</dbReference>
<proteinExistence type="predicted"/>
<dbReference type="GO" id="GO:0045892">
    <property type="term" value="P:negative regulation of DNA-templated transcription"/>
    <property type="evidence" value="ECO:0007669"/>
    <property type="project" value="TreeGrafter"/>
</dbReference>
<dbReference type="SUPFAM" id="SSF55781">
    <property type="entry name" value="GAF domain-like"/>
    <property type="match status" value="1"/>
</dbReference>
<dbReference type="AlphaFoldDB" id="F7ZLI2"/>
<dbReference type="PANTHER" id="PTHR30136:SF35">
    <property type="entry name" value="HTH-TYPE TRANSCRIPTIONAL REGULATOR RV1719"/>
    <property type="match status" value="1"/>
</dbReference>
<dbReference type="InterPro" id="IPR005471">
    <property type="entry name" value="Tscrpt_reg_IclR_N"/>
</dbReference>
<dbReference type="Proteomes" id="UP000001353">
    <property type="component" value="Chromosome"/>
</dbReference>
<evidence type="ECO:0000256" key="3">
    <source>
        <dbReference type="ARBA" id="ARBA00023163"/>
    </source>
</evidence>
<evidence type="ECO:0000313" key="7">
    <source>
        <dbReference type="Proteomes" id="UP000001353"/>
    </source>
</evidence>
<evidence type="ECO:0000259" key="5">
    <source>
        <dbReference type="PROSITE" id="PS51078"/>
    </source>
</evidence>
<keyword evidence="1" id="KW-0805">Transcription regulation</keyword>
<protein>
    <submittedName>
        <fullName evidence="6">Transcriptional regulator, IclR family</fullName>
    </submittedName>
</protein>
<evidence type="ECO:0000313" key="6">
    <source>
        <dbReference type="EMBL" id="AEI92842.1"/>
    </source>
</evidence>
<dbReference type="GO" id="GO:0003677">
    <property type="term" value="F:DNA binding"/>
    <property type="evidence" value="ECO:0007669"/>
    <property type="project" value="UniProtKB-KW"/>
</dbReference>
<keyword evidence="2" id="KW-0238">DNA-binding</keyword>
<dbReference type="InterPro" id="IPR014757">
    <property type="entry name" value="Tscrpt_reg_IclR_C"/>
</dbReference>
<reference evidence="6 7" key="1">
    <citation type="journal article" date="2011" name="BMC Genomics">
        <title>Comparative genome analysis and genome-guided physiological analysis of Roseobacter litoralis.</title>
        <authorList>
            <person name="Kalhoefer D."/>
            <person name="Thole S."/>
            <person name="Voget S."/>
            <person name="Lehmann R."/>
            <person name="Liesegang H."/>
            <person name="Wollher A."/>
            <person name="Daniel R."/>
            <person name="Simon M."/>
            <person name="Brinkhoff T."/>
        </authorList>
    </citation>
    <scope>NUCLEOTIDE SEQUENCE [LARGE SCALE GENOMIC DNA]</scope>
    <source>
        <strain evidence="7">ATCC 49566 / DSM 6996 / JCM 21268 / NBRC 15278 / OCh 149</strain>
    </source>
</reference>
<gene>
    <name evidence="6" type="ordered locus">RLO149_c008150</name>
</gene>
<evidence type="ECO:0000256" key="2">
    <source>
        <dbReference type="ARBA" id="ARBA00023125"/>
    </source>
</evidence>
<dbReference type="InterPro" id="IPR050707">
    <property type="entry name" value="HTH_MetabolicPath_Reg"/>
</dbReference>
<organism evidence="6 7">
    <name type="scientific">Roseobacter litoralis (strain ATCC 49566 / DSM 6996 / JCM 21268 / NBRC 15278 / OCh 149)</name>
    <dbReference type="NCBI Taxonomy" id="391595"/>
    <lineage>
        <taxon>Bacteria</taxon>
        <taxon>Pseudomonadati</taxon>
        <taxon>Pseudomonadota</taxon>
        <taxon>Alphaproteobacteria</taxon>
        <taxon>Rhodobacterales</taxon>
        <taxon>Roseobacteraceae</taxon>
        <taxon>Roseobacter</taxon>
    </lineage>
</organism>
<dbReference type="Gene3D" id="1.10.10.10">
    <property type="entry name" value="Winged helix-like DNA-binding domain superfamily/Winged helix DNA-binding domain"/>
    <property type="match status" value="1"/>
</dbReference>
<dbReference type="InterPro" id="IPR029016">
    <property type="entry name" value="GAF-like_dom_sf"/>
</dbReference>
<dbReference type="Gene3D" id="3.30.450.40">
    <property type="match status" value="1"/>
</dbReference>
<accession>F7ZLI2</accession>
<dbReference type="Pfam" id="PF09339">
    <property type="entry name" value="HTH_IclR"/>
    <property type="match status" value="1"/>
</dbReference>
<evidence type="ECO:0000259" key="4">
    <source>
        <dbReference type="PROSITE" id="PS51077"/>
    </source>
</evidence>
<dbReference type="PROSITE" id="PS51078">
    <property type="entry name" value="ICLR_ED"/>
    <property type="match status" value="1"/>
</dbReference>
<keyword evidence="7" id="KW-1185">Reference proteome</keyword>
<dbReference type="HOGENOM" id="CLU_1061212_0_0_5"/>
<dbReference type="InterPro" id="IPR036388">
    <property type="entry name" value="WH-like_DNA-bd_sf"/>
</dbReference>
<feature type="domain" description="HTH iclR-type" evidence="4">
    <location>
        <begin position="5"/>
        <end position="66"/>
    </location>
</feature>
<feature type="domain" description="IclR-ED" evidence="5">
    <location>
        <begin position="67"/>
        <end position="258"/>
    </location>
</feature>
<dbReference type="PANTHER" id="PTHR30136">
    <property type="entry name" value="HELIX-TURN-HELIX TRANSCRIPTIONAL REGULATOR, ICLR FAMILY"/>
    <property type="match status" value="1"/>
</dbReference>
<dbReference type="OrthoDB" id="6057486at2"/>
<dbReference type="InterPro" id="IPR036390">
    <property type="entry name" value="WH_DNA-bd_sf"/>
</dbReference>
<dbReference type="STRING" id="391595.RLO149_c008150"/>
<dbReference type="EMBL" id="CP002623">
    <property type="protein sequence ID" value="AEI92842.1"/>
    <property type="molecule type" value="Genomic_DNA"/>
</dbReference>
<dbReference type="KEGG" id="rli:RLO149_c008150"/>